<dbReference type="PROSITE" id="PS01261">
    <property type="entry name" value="UPF0020"/>
    <property type="match status" value="1"/>
</dbReference>
<dbReference type="Proteomes" id="UP000183982">
    <property type="component" value="Unassembled WGS sequence"/>
</dbReference>
<dbReference type="InterPro" id="IPR053943">
    <property type="entry name" value="RlmKL-like_Mtase_CS"/>
</dbReference>
<dbReference type="EMBL" id="FQZQ01000009">
    <property type="protein sequence ID" value="SHJ50169.1"/>
    <property type="molecule type" value="Genomic_DNA"/>
</dbReference>
<dbReference type="CDD" id="cd11715">
    <property type="entry name" value="THUMP_AdoMetMT"/>
    <property type="match status" value="1"/>
</dbReference>
<evidence type="ECO:0000256" key="2">
    <source>
        <dbReference type="ARBA" id="ARBA00022679"/>
    </source>
</evidence>
<evidence type="ECO:0000259" key="4">
    <source>
        <dbReference type="Pfam" id="PF22020"/>
    </source>
</evidence>
<evidence type="ECO:0000259" key="3">
    <source>
        <dbReference type="Pfam" id="PF01170"/>
    </source>
</evidence>
<gene>
    <name evidence="5" type="ORF">SAMN05444000_109119</name>
</gene>
<organism evidence="5 6">
    <name type="scientific">Shimia gijangensis</name>
    <dbReference type="NCBI Taxonomy" id="1470563"/>
    <lineage>
        <taxon>Bacteria</taxon>
        <taxon>Pseudomonadati</taxon>
        <taxon>Pseudomonadota</taxon>
        <taxon>Alphaproteobacteria</taxon>
        <taxon>Rhodobacterales</taxon>
        <taxon>Roseobacteraceae</taxon>
    </lineage>
</organism>
<feature type="domain" description="Ribosomal RNA large subunit methyltransferase K/L-like methyltransferase" evidence="3">
    <location>
        <begin position="160"/>
        <end position="343"/>
    </location>
</feature>
<dbReference type="RefSeq" id="WP_073252055.1">
    <property type="nucleotide sequence ID" value="NZ_FQZQ01000009.1"/>
</dbReference>
<protein>
    <submittedName>
        <fullName evidence="5">Putative N6-adenine-specific DNA methylase</fullName>
    </submittedName>
</protein>
<dbReference type="GO" id="GO:0070043">
    <property type="term" value="F:rRNA (guanine-N7-)-methyltransferase activity"/>
    <property type="evidence" value="ECO:0007669"/>
    <property type="project" value="TreeGrafter"/>
</dbReference>
<reference evidence="6" key="1">
    <citation type="submission" date="2016-11" db="EMBL/GenBank/DDBJ databases">
        <authorList>
            <person name="Varghese N."/>
            <person name="Submissions S."/>
        </authorList>
    </citation>
    <scope>NUCLEOTIDE SEQUENCE [LARGE SCALE GENOMIC DNA]</scope>
    <source>
        <strain evidence="6">DSM 100564</strain>
    </source>
</reference>
<evidence type="ECO:0000313" key="5">
    <source>
        <dbReference type="EMBL" id="SHJ50169.1"/>
    </source>
</evidence>
<dbReference type="OrthoDB" id="9809404at2"/>
<dbReference type="Pfam" id="PF01170">
    <property type="entry name" value="UPF0020"/>
    <property type="match status" value="1"/>
</dbReference>
<name>A0A1M6JU31_9RHOB</name>
<dbReference type="STRING" id="1470563.SAMN05444000_109119"/>
<proteinExistence type="predicted"/>
<dbReference type="GO" id="GO:0003676">
    <property type="term" value="F:nucleic acid binding"/>
    <property type="evidence" value="ECO:0007669"/>
    <property type="project" value="InterPro"/>
</dbReference>
<dbReference type="Gene3D" id="3.40.50.150">
    <property type="entry name" value="Vaccinia Virus protein VP39"/>
    <property type="match status" value="1"/>
</dbReference>
<dbReference type="InterPro" id="IPR000241">
    <property type="entry name" value="RlmKL-like_Mtase"/>
</dbReference>
<keyword evidence="2" id="KW-0808">Transferase</keyword>
<dbReference type="PANTHER" id="PTHR47313:SF1">
    <property type="entry name" value="RIBOSOMAL RNA LARGE SUBUNIT METHYLTRANSFERASE K_L"/>
    <property type="match status" value="1"/>
</dbReference>
<dbReference type="PRINTS" id="PR00507">
    <property type="entry name" value="N12N6MTFRASE"/>
</dbReference>
<dbReference type="PROSITE" id="PS00092">
    <property type="entry name" value="N6_MTASE"/>
    <property type="match status" value="1"/>
</dbReference>
<dbReference type="GO" id="GO:0008990">
    <property type="term" value="F:rRNA (guanine-N2-)-methyltransferase activity"/>
    <property type="evidence" value="ECO:0007669"/>
    <property type="project" value="TreeGrafter"/>
</dbReference>
<accession>A0A1M6JU31</accession>
<dbReference type="Gene3D" id="3.30.2130.30">
    <property type="match status" value="1"/>
</dbReference>
<evidence type="ECO:0000313" key="6">
    <source>
        <dbReference type="Proteomes" id="UP000183982"/>
    </source>
</evidence>
<dbReference type="AlphaFoldDB" id="A0A1M6JU31"/>
<dbReference type="InterPro" id="IPR029063">
    <property type="entry name" value="SAM-dependent_MTases_sf"/>
</dbReference>
<keyword evidence="1 5" id="KW-0489">Methyltransferase</keyword>
<feature type="domain" description="RlmL ferredoxin-like" evidence="4">
    <location>
        <begin position="8"/>
        <end position="63"/>
    </location>
</feature>
<sequence length="371" mass="40283">MRRKNTFEIFLVAAPGMEKFLGQEVREKGFEKSSNLVGGVSFRGDWSDVWRANLELRGATRVLARIGAFSVSHLAQLDKRAREFQWAKVLRPDIAVKVDVTCRKSKIYHAGAAAQRIETAITEELGAPISKDAEVGIKARIEENRCVLSIDTSGESLHKRGHKTFTGKAPMRETLAALFLRESDFDGTEPVIDPMCGSGTFIIEAAEIAAGFQPGRDRSFAFEQLATFDAEAFSGMRRPVVREPVDQVFRGFDRDAGAIQGAVANATRAGVSDLTEFTNQALSDLHPPKGPKGLVIVNPPYGARIGDKKALFGLYGALGKTLKERFSGWRVGIITTDAGLARATGLPLLPPGPVVAHGGLKVKLFRTNPLP</sequence>
<dbReference type="Pfam" id="PF22020">
    <property type="entry name" value="RlmL_1st"/>
    <property type="match status" value="1"/>
</dbReference>
<evidence type="ECO:0000256" key="1">
    <source>
        <dbReference type="ARBA" id="ARBA00022603"/>
    </source>
</evidence>
<keyword evidence="6" id="KW-1185">Reference proteome</keyword>
<dbReference type="SUPFAM" id="SSF53335">
    <property type="entry name" value="S-adenosyl-L-methionine-dependent methyltransferases"/>
    <property type="match status" value="1"/>
</dbReference>
<dbReference type="InterPro" id="IPR002052">
    <property type="entry name" value="DNA_methylase_N6_adenine_CS"/>
</dbReference>
<dbReference type="PANTHER" id="PTHR47313">
    <property type="entry name" value="RIBOSOMAL RNA LARGE SUBUNIT METHYLTRANSFERASE K/L"/>
    <property type="match status" value="1"/>
</dbReference>
<dbReference type="InterPro" id="IPR054170">
    <property type="entry name" value="RlmL_1st"/>
</dbReference>